<dbReference type="AlphaFoldDB" id="A0A094WF08"/>
<evidence type="ECO:0000313" key="5">
    <source>
        <dbReference type="EMBL" id="KGA96329.1"/>
    </source>
</evidence>
<dbReference type="PANTHER" id="PTHR44167">
    <property type="entry name" value="OVARIAN-SPECIFIC SERINE/THREONINE-PROTEIN KINASE LOK-RELATED"/>
    <property type="match status" value="1"/>
</dbReference>
<dbReference type="GO" id="GO:0005524">
    <property type="term" value="F:ATP binding"/>
    <property type="evidence" value="ECO:0007669"/>
    <property type="project" value="UniProtKB-UniRule"/>
</dbReference>
<feature type="domain" description="Protein kinase" evidence="4">
    <location>
        <begin position="28"/>
        <end position="290"/>
    </location>
</feature>
<dbReference type="PROSITE" id="PS00107">
    <property type="entry name" value="PROTEIN_KINASE_ATP"/>
    <property type="match status" value="1"/>
</dbReference>
<gene>
    <name evidence="6" type="ORF">AJ85_09690</name>
    <name evidence="5" type="ORF">BALCAV_0217000</name>
</gene>
<protein>
    <submittedName>
        <fullName evidence="5">Serine/threonine protein kinase</fullName>
    </submittedName>
</protein>
<dbReference type="Pfam" id="PF00069">
    <property type="entry name" value="Pkinase"/>
    <property type="match status" value="1"/>
</dbReference>
<evidence type="ECO:0000256" key="2">
    <source>
        <dbReference type="SAM" id="MobiDB-lite"/>
    </source>
</evidence>
<keyword evidence="3" id="KW-1133">Transmembrane helix</keyword>
<evidence type="ECO:0000256" key="3">
    <source>
        <dbReference type="SAM" id="Phobius"/>
    </source>
</evidence>
<dbReference type="GO" id="GO:0005737">
    <property type="term" value="C:cytoplasm"/>
    <property type="evidence" value="ECO:0007669"/>
    <property type="project" value="TreeGrafter"/>
</dbReference>
<comment type="caution">
    <text evidence="5">The sequence shown here is derived from an EMBL/GenBank/DDBJ whole genome shotgun (WGS) entry which is preliminary data.</text>
</comment>
<dbReference type="InterPro" id="IPR000719">
    <property type="entry name" value="Prot_kinase_dom"/>
</dbReference>
<evidence type="ECO:0000313" key="8">
    <source>
        <dbReference type="Proteomes" id="UP000297014"/>
    </source>
</evidence>
<dbReference type="Gene3D" id="3.30.200.20">
    <property type="entry name" value="Phosphorylase Kinase, domain 1"/>
    <property type="match status" value="1"/>
</dbReference>
<dbReference type="InterPro" id="IPR011009">
    <property type="entry name" value="Kinase-like_dom_sf"/>
</dbReference>
<dbReference type="GO" id="GO:0004674">
    <property type="term" value="F:protein serine/threonine kinase activity"/>
    <property type="evidence" value="ECO:0007669"/>
    <property type="project" value="UniProtKB-KW"/>
</dbReference>
<organism evidence="5 7">
    <name type="scientific">Alkalihalobacillus alcalophilus ATCC 27647 = CGMCC 1.3604</name>
    <dbReference type="NCBI Taxonomy" id="1218173"/>
    <lineage>
        <taxon>Bacteria</taxon>
        <taxon>Bacillati</taxon>
        <taxon>Bacillota</taxon>
        <taxon>Bacilli</taxon>
        <taxon>Bacillales</taxon>
        <taxon>Bacillaceae</taxon>
        <taxon>Alkalihalobacillus</taxon>
    </lineage>
</organism>
<keyword evidence="5" id="KW-0418">Kinase</keyword>
<feature type="region of interest" description="Disordered" evidence="2">
    <location>
        <begin position="274"/>
        <end position="296"/>
    </location>
</feature>
<dbReference type="Proteomes" id="UP000002754">
    <property type="component" value="Unassembled WGS sequence"/>
</dbReference>
<dbReference type="InterPro" id="IPR017441">
    <property type="entry name" value="Protein_kinase_ATP_BS"/>
</dbReference>
<dbReference type="SUPFAM" id="SSF56112">
    <property type="entry name" value="Protein kinase-like (PK-like)"/>
    <property type="match status" value="1"/>
</dbReference>
<dbReference type="Gene3D" id="1.10.510.10">
    <property type="entry name" value="Transferase(Phosphotransferase) domain 1"/>
    <property type="match status" value="1"/>
</dbReference>
<dbReference type="RefSeq" id="WP_040324116.1">
    <property type="nucleotide sequence ID" value="NZ_ALPT02000067.1"/>
</dbReference>
<dbReference type="STRING" id="1218173.BALCAV_0217000"/>
<keyword evidence="3" id="KW-0812">Transmembrane</keyword>
<sequence length="328" mass="37066">MKSNSLKNRAANLPSGYTLVGKWHSNPYIIRRKLGSGATGTVYLAEDGLSQMVALKIAVDNMAITSEVNVLKHFSKVEGKKLGPKLLDVDDMMTTDGTLPFYVMEYLKGDSIIQYLNGKGAEWLGLFVVQLLGDLEDLHVEGWVFGDLKPDNLMIVGPPPRVRWIDVGGTTLLGRSIKEYTEFYDRGYWGLGTRKAEPSYDLFAVAMIMINCDYSSRFDKGTGGNLELLEKRINQKERLQLFKPILRKALTGKYQRASEMKQEVVELLAAPNKGKRMTPKKKVKTLKPQQVKRKKRRKSKGSSYIVEIFLIISLIILVYILYLFGQTM</sequence>
<keyword evidence="5" id="KW-0723">Serine/threonine-protein kinase</keyword>
<keyword evidence="1" id="KW-0067">ATP-binding</keyword>
<dbReference type="OrthoDB" id="583109at2"/>
<dbReference type="eggNOG" id="COG0515">
    <property type="taxonomic scope" value="Bacteria"/>
</dbReference>
<proteinExistence type="predicted"/>
<keyword evidence="5" id="KW-0808">Transferase</keyword>
<feature type="binding site" evidence="1">
    <location>
        <position position="56"/>
    </location>
    <ligand>
        <name>ATP</name>
        <dbReference type="ChEBI" id="CHEBI:30616"/>
    </ligand>
</feature>
<evidence type="ECO:0000259" key="4">
    <source>
        <dbReference type="PROSITE" id="PS50011"/>
    </source>
</evidence>
<reference evidence="6 8" key="2">
    <citation type="submission" date="2014-01" db="EMBL/GenBank/DDBJ databases">
        <title>Draft genome sequencing of Bacillus alcalophilus CGMCC 1.3604.</title>
        <authorList>
            <person name="Yang J."/>
            <person name="Diao L."/>
            <person name="Yang S."/>
        </authorList>
    </citation>
    <scope>NUCLEOTIDE SEQUENCE [LARGE SCALE GENOMIC DNA]</scope>
    <source>
        <strain evidence="6 8">CGMCC 1.3604</strain>
    </source>
</reference>
<keyword evidence="7" id="KW-1185">Reference proteome</keyword>
<dbReference type="SMART" id="SM00220">
    <property type="entry name" value="S_TKc"/>
    <property type="match status" value="1"/>
</dbReference>
<dbReference type="PANTHER" id="PTHR44167:SF31">
    <property type="entry name" value="PROTEIN CBG02007"/>
    <property type="match status" value="1"/>
</dbReference>
<dbReference type="EMBL" id="JALP01000129">
    <property type="protein sequence ID" value="THG90621.1"/>
    <property type="molecule type" value="Genomic_DNA"/>
</dbReference>
<reference evidence="5 7" key="1">
    <citation type="journal article" date="2014" name="Genome Announc.">
        <title>Draft Genome Sequence of Bacillus alcalophilus AV1934, a Classic Alkaliphile Isolated from Human Feces in 1934.</title>
        <authorList>
            <person name="Attie O."/>
            <person name="Jayaprakash A."/>
            <person name="Shah H."/>
            <person name="Paulsen I.T."/>
            <person name="Morino M."/>
            <person name="Takahashi Y."/>
            <person name="Narumi I."/>
            <person name="Sachidanandam R."/>
            <person name="Satoh K."/>
            <person name="Ito M."/>
            <person name="Krulwich T.A."/>
        </authorList>
    </citation>
    <scope>NUCLEOTIDE SEQUENCE [LARGE SCALE GENOMIC DNA]</scope>
    <source>
        <strain evidence="5 7">AV1934</strain>
    </source>
</reference>
<accession>A0A094WF08</accession>
<feature type="transmembrane region" description="Helical" evidence="3">
    <location>
        <begin position="304"/>
        <end position="325"/>
    </location>
</feature>
<dbReference type="EMBL" id="ALPT02000067">
    <property type="protein sequence ID" value="KGA96329.1"/>
    <property type="molecule type" value="Genomic_DNA"/>
</dbReference>
<name>A0A094WF08_ALKAL</name>
<evidence type="ECO:0000313" key="7">
    <source>
        <dbReference type="Proteomes" id="UP000002754"/>
    </source>
</evidence>
<evidence type="ECO:0000256" key="1">
    <source>
        <dbReference type="PROSITE-ProRule" id="PRU10141"/>
    </source>
</evidence>
<keyword evidence="3" id="KW-0472">Membrane</keyword>
<keyword evidence="1" id="KW-0547">Nucleotide-binding</keyword>
<evidence type="ECO:0000313" key="6">
    <source>
        <dbReference type="EMBL" id="THG90621.1"/>
    </source>
</evidence>
<dbReference type="PROSITE" id="PS50011">
    <property type="entry name" value="PROTEIN_KINASE_DOM"/>
    <property type="match status" value="1"/>
</dbReference>
<dbReference type="Proteomes" id="UP000297014">
    <property type="component" value="Unassembled WGS sequence"/>
</dbReference>